<evidence type="ECO:0000256" key="1">
    <source>
        <dbReference type="PROSITE-ProRule" id="PRU00235"/>
    </source>
</evidence>
<dbReference type="AlphaFoldDB" id="A0A9X0CRD1"/>
<dbReference type="InterPro" id="IPR000408">
    <property type="entry name" value="Reg_chr_condens"/>
</dbReference>
<dbReference type="Gene3D" id="2.130.10.30">
    <property type="entry name" value="Regulator of chromosome condensation 1/beta-lactamase-inhibitor protein II"/>
    <property type="match status" value="1"/>
</dbReference>
<feature type="region of interest" description="Disordered" evidence="2">
    <location>
        <begin position="160"/>
        <end position="190"/>
    </location>
</feature>
<dbReference type="InterPro" id="IPR011993">
    <property type="entry name" value="PH-like_dom_sf"/>
</dbReference>
<dbReference type="Pfam" id="PF00415">
    <property type="entry name" value="RCC1"/>
    <property type="match status" value="2"/>
</dbReference>
<evidence type="ECO:0000313" key="5">
    <source>
        <dbReference type="Proteomes" id="UP001163046"/>
    </source>
</evidence>
<dbReference type="EMBL" id="MU826834">
    <property type="protein sequence ID" value="KAJ7372855.1"/>
    <property type="molecule type" value="Genomic_DNA"/>
</dbReference>
<organism evidence="4 5">
    <name type="scientific">Desmophyllum pertusum</name>
    <dbReference type="NCBI Taxonomy" id="174260"/>
    <lineage>
        <taxon>Eukaryota</taxon>
        <taxon>Metazoa</taxon>
        <taxon>Cnidaria</taxon>
        <taxon>Anthozoa</taxon>
        <taxon>Hexacorallia</taxon>
        <taxon>Scleractinia</taxon>
        <taxon>Caryophylliina</taxon>
        <taxon>Caryophylliidae</taxon>
        <taxon>Desmophyllum</taxon>
    </lineage>
</organism>
<evidence type="ECO:0000256" key="2">
    <source>
        <dbReference type="SAM" id="MobiDB-lite"/>
    </source>
</evidence>
<dbReference type="SUPFAM" id="SSF50985">
    <property type="entry name" value="RCC1/BLIP-II"/>
    <property type="match status" value="1"/>
</dbReference>
<dbReference type="PRINTS" id="PR00633">
    <property type="entry name" value="RCCNDNSATION"/>
</dbReference>
<evidence type="ECO:0000259" key="3">
    <source>
        <dbReference type="Pfam" id="PF25383"/>
    </source>
</evidence>
<feature type="repeat" description="RCC1" evidence="1">
    <location>
        <begin position="28"/>
        <end position="79"/>
    </location>
</feature>
<dbReference type="PANTHER" id="PTHR46089">
    <property type="entry name" value="ALSIN HOMOLOG"/>
    <property type="match status" value="1"/>
</dbReference>
<dbReference type="Pfam" id="PF25383">
    <property type="entry name" value="PH_alsin"/>
    <property type="match status" value="1"/>
</dbReference>
<dbReference type="Pfam" id="PF25582">
    <property type="entry name" value="DH_Alsin"/>
    <property type="match status" value="1"/>
</dbReference>
<feature type="domain" description="Alsin-like PH-like" evidence="3">
    <location>
        <begin position="460"/>
        <end position="548"/>
    </location>
</feature>
<dbReference type="InterPro" id="IPR009091">
    <property type="entry name" value="RCC1/BLIP-II"/>
</dbReference>
<keyword evidence="5" id="KW-1185">Reference proteome</keyword>
<dbReference type="InterPro" id="IPR051984">
    <property type="entry name" value="Alsin"/>
</dbReference>
<reference evidence="4" key="1">
    <citation type="submission" date="2023-01" db="EMBL/GenBank/DDBJ databases">
        <title>Genome assembly of the deep-sea coral Lophelia pertusa.</title>
        <authorList>
            <person name="Herrera S."/>
            <person name="Cordes E."/>
        </authorList>
    </citation>
    <scope>NUCLEOTIDE SEQUENCE</scope>
    <source>
        <strain evidence="4">USNM1676648</strain>
        <tissue evidence="4">Polyp</tissue>
    </source>
</reference>
<dbReference type="Proteomes" id="UP001163046">
    <property type="component" value="Unassembled WGS sequence"/>
</dbReference>
<accession>A0A9X0CRD1</accession>
<protein>
    <submittedName>
        <fullName evidence="4">Agglutinin-like protein 2</fullName>
    </submittedName>
</protein>
<dbReference type="OrthoDB" id="6020579at2759"/>
<comment type="caution">
    <text evidence="4">The sequence shown here is derived from an EMBL/GenBank/DDBJ whole genome shotgun (WGS) entry which is preliminary data.</text>
</comment>
<dbReference type="InterPro" id="IPR057248">
    <property type="entry name" value="Alsin-like_PH"/>
</dbReference>
<evidence type="ECO:0000313" key="4">
    <source>
        <dbReference type="EMBL" id="KAJ7372855.1"/>
    </source>
</evidence>
<sequence>MPCKQCGLLGLCLCDVDGSKFKLAGANTQVWSWGRGGCGQLGLGDTEDRFYPCCVKELSDVGVIKLAAGTFHSLAQTVCSQVFSWGDNSCGQLGRKKSMALQPKKIRCFSDVLIWDIAAGSHYSLFIGDMALSKPDVYVCGRQPSAMPSVAATMNSIRESSSMPTLASDEGTTAKGTKATEKSVLSPSQSFDDTKERSLQHSRVEIVRLTMFRTVGQLRSVIANTEHCACLAGSDKSGKFEIVSELASKERLFYYQLALIWQAVLIPLLQSEVWSCLALQEMGQVLAPIIQAFYGIMKCVSTSRTAVTQVVVSMKSFQELFQLCWSDEFLQAFERYSECLSNGVAFGVFTAFSKVSSDITSQSRAVLCDILDDVAQDFVSYDNAFQYMMQFPLLKMQHYRVIVGKLHSTLQIAKENIVDCARLEEEAKRWEQCITQDENKQAQAERTLKFWSDCPAKVSEIFKHPHRRLLRSSNVHSLFPSKGTRFSTPLYVLFDDFFVHYQSTKTFQAFPLATVWAEGMDNTEGVMNGIKITTPEETLLVCAPSTVDK</sequence>
<dbReference type="Gene3D" id="2.30.29.30">
    <property type="entry name" value="Pleckstrin-homology domain (PH domain)/Phosphotyrosine-binding domain (PTB)"/>
    <property type="match status" value="1"/>
</dbReference>
<proteinExistence type="predicted"/>
<dbReference type="PROSITE" id="PS50012">
    <property type="entry name" value="RCC1_3"/>
    <property type="match status" value="2"/>
</dbReference>
<gene>
    <name evidence="4" type="primary">ALS2_2</name>
    <name evidence="4" type="ORF">OS493_016780</name>
</gene>
<feature type="repeat" description="RCC1" evidence="1">
    <location>
        <begin position="80"/>
        <end position="130"/>
    </location>
</feature>
<name>A0A9X0CRD1_9CNID</name>